<name>A0AAW2WSP7_9LAMI</name>
<dbReference type="PANTHER" id="PTHR33116">
    <property type="entry name" value="REVERSE TRANSCRIPTASE ZINC-BINDING DOMAIN-CONTAINING PROTEIN-RELATED-RELATED"/>
    <property type="match status" value="1"/>
</dbReference>
<reference evidence="1" key="2">
    <citation type="journal article" date="2024" name="Plant">
        <title>Genomic evolution and insights into agronomic trait innovations of Sesamum species.</title>
        <authorList>
            <person name="Miao H."/>
            <person name="Wang L."/>
            <person name="Qu L."/>
            <person name="Liu H."/>
            <person name="Sun Y."/>
            <person name="Le M."/>
            <person name="Wang Q."/>
            <person name="Wei S."/>
            <person name="Zheng Y."/>
            <person name="Lin W."/>
            <person name="Duan Y."/>
            <person name="Cao H."/>
            <person name="Xiong S."/>
            <person name="Wang X."/>
            <person name="Wei L."/>
            <person name="Li C."/>
            <person name="Ma Q."/>
            <person name="Ju M."/>
            <person name="Zhao R."/>
            <person name="Li G."/>
            <person name="Mu C."/>
            <person name="Tian Q."/>
            <person name="Mei H."/>
            <person name="Zhang T."/>
            <person name="Gao T."/>
            <person name="Zhang H."/>
        </authorList>
    </citation>
    <scope>NUCLEOTIDE SEQUENCE</scope>
    <source>
        <strain evidence="1">KEN1</strain>
    </source>
</reference>
<proteinExistence type="predicted"/>
<protein>
    <submittedName>
        <fullName evidence="1">Mitochondrial protein</fullName>
    </submittedName>
</protein>
<comment type="caution">
    <text evidence="1">The sequence shown here is derived from an EMBL/GenBank/DDBJ whole genome shotgun (WGS) entry which is preliminary data.</text>
</comment>
<evidence type="ECO:0000313" key="1">
    <source>
        <dbReference type="EMBL" id="KAL0443716.1"/>
    </source>
</evidence>
<reference evidence="1" key="1">
    <citation type="submission" date="2020-06" db="EMBL/GenBank/DDBJ databases">
        <authorList>
            <person name="Li T."/>
            <person name="Hu X."/>
            <person name="Zhang T."/>
            <person name="Song X."/>
            <person name="Zhang H."/>
            <person name="Dai N."/>
            <person name="Sheng W."/>
            <person name="Hou X."/>
            <person name="Wei L."/>
        </authorList>
    </citation>
    <scope>NUCLEOTIDE SEQUENCE</scope>
    <source>
        <strain evidence="1">KEN1</strain>
        <tissue evidence="1">Leaf</tissue>
    </source>
</reference>
<dbReference type="PANTHER" id="PTHR33116:SF86">
    <property type="entry name" value="REVERSE TRANSCRIPTASE DOMAIN-CONTAINING PROTEIN"/>
    <property type="match status" value="1"/>
</dbReference>
<organism evidence="1">
    <name type="scientific">Sesamum latifolium</name>
    <dbReference type="NCBI Taxonomy" id="2727402"/>
    <lineage>
        <taxon>Eukaryota</taxon>
        <taxon>Viridiplantae</taxon>
        <taxon>Streptophyta</taxon>
        <taxon>Embryophyta</taxon>
        <taxon>Tracheophyta</taxon>
        <taxon>Spermatophyta</taxon>
        <taxon>Magnoliopsida</taxon>
        <taxon>eudicotyledons</taxon>
        <taxon>Gunneridae</taxon>
        <taxon>Pentapetalae</taxon>
        <taxon>asterids</taxon>
        <taxon>lamiids</taxon>
        <taxon>Lamiales</taxon>
        <taxon>Pedaliaceae</taxon>
        <taxon>Sesamum</taxon>
    </lineage>
</organism>
<dbReference type="EMBL" id="JACGWN010000007">
    <property type="protein sequence ID" value="KAL0443716.1"/>
    <property type="molecule type" value="Genomic_DNA"/>
</dbReference>
<sequence>MAADFFWNNKEKKRVHWLAWEKLCARKEDGGLGFRKLHEFNTALLAKQFWRIATNPDCLLSKVLKSKYFPETDVFEAQVRPLSTATWRGILETRPVVVGGSRWQVGSGKDIHIWSDRWLPRLDTFRVLTAPHTLPMDATVAELLEDEGNGWNVELVSYIFIKEDVDCILSIPLPADRGRDVLRWHQEKNGRFSVRSAYPIALRQAVSGDQGCSLRSPGGRWRFIWKARVPPKEQEDVYHALLECSFARLTWAMSNCRWDSVKDFRGGPEDWVRGVYCNLDGEEFGIFLLICWFLWDARNRFVFKGQKIEALEVVSKARCYAESLTMDKRGAEVQDLAHRAFHGDGGPSARR</sequence>
<gene>
    <name evidence="1" type="ORF">Slati_2094300</name>
</gene>
<dbReference type="AlphaFoldDB" id="A0AAW2WSP7"/>
<accession>A0AAW2WSP7</accession>